<dbReference type="InterPro" id="IPR000225">
    <property type="entry name" value="Armadillo"/>
</dbReference>
<sequence length="445" mass="50070">MHYTEKLKNVSVLGAAGKMGSGILLLTAQELLHQKLQHENKNRKFVLNAIDVSHDALDGLLKYTRAQAQKYAEKKIVQIRKMYADHKNLNENADFIQQYTEDVVDIIKPTTRIEAAYNSYLILEAVSENPELKNKLFKQIKNNNTNNPWFFTNTSSIPIHEIDSNADLKGSIMGVHFYNPPAVQKLVELIKADQTLPELTEFATQYVKNLKKIIVPSADVAGFIGNGHYMRDTKYGIDLATELHSEIPLPQAIATVDSITRDYLVRPMGIFQLADYVGIDVVQYIMKVMHDRGIGDNLQSDLLDKLVKSGIKGGQNSDGSQKDGFFRYEKGRPVAVIDPENIQYTDLTTLSSKIDTYLGQKPEDAVKWKALLKANDKEGQLRNWFNTLKNDSSKGSKLAMEYLQKSKDFALQLVKDGVAANEEDVNTVLMTGFFHAYGPANDFMN</sequence>
<dbReference type="KEGG" id="blq:L21SP5_02612"/>
<dbReference type="EMBL" id="CP013118">
    <property type="protein sequence ID" value="ALO16235.1"/>
    <property type="molecule type" value="Genomic_DNA"/>
</dbReference>
<feature type="domain" description="3-hydroxyacyl-CoA dehydrogenase NAD binding" evidence="3">
    <location>
        <begin position="10"/>
        <end position="218"/>
    </location>
</feature>
<dbReference type="STRING" id="1307839.L21SP5_02612"/>
<dbReference type="PROSITE" id="PS50176">
    <property type="entry name" value="ARM_REPEAT"/>
    <property type="match status" value="1"/>
</dbReference>
<dbReference type="InterPro" id="IPR036291">
    <property type="entry name" value="NAD(P)-bd_dom_sf"/>
</dbReference>
<dbReference type="Gene3D" id="3.40.50.720">
    <property type="entry name" value="NAD(P)-binding Rossmann-like Domain"/>
    <property type="match status" value="1"/>
</dbReference>
<keyword evidence="1 4" id="KW-0560">Oxidoreductase</keyword>
<gene>
    <name evidence="4" type="primary">mmgB_1</name>
    <name evidence="4" type="ORF">L21SP5_02612</name>
</gene>
<dbReference type="EC" id="1.1.1.157" evidence="4"/>
<dbReference type="InterPro" id="IPR006108">
    <property type="entry name" value="3HC_DH_C"/>
</dbReference>
<dbReference type="Gene3D" id="1.10.1040.50">
    <property type="match status" value="1"/>
</dbReference>
<dbReference type="GO" id="GO:0070403">
    <property type="term" value="F:NAD+ binding"/>
    <property type="evidence" value="ECO:0007669"/>
    <property type="project" value="InterPro"/>
</dbReference>
<evidence type="ECO:0000259" key="3">
    <source>
        <dbReference type="Pfam" id="PF02737"/>
    </source>
</evidence>
<organism evidence="4 5">
    <name type="scientific">Salinivirga cyanobacteriivorans</name>
    <dbReference type="NCBI Taxonomy" id="1307839"/>
    <lineage>
        <taxon>Bacteria</taxon>
        <taxon>Pseudomonadati</taxon>
        <taxon>Bacteroidota</taxon>
        <taxon>Bacteroidia</taxon>
        <taxon>Bacteroidales</taxon>
        <taxon>Salinivirgaceae</taxon>
        <taxon>Salinivirga</taxon>
    </lineage>
</organism>
<evidence type="ECO:0000313" key="4">
    <source>
        <dbReference type="EMBL" id="ALO16235.1"/>
    </source>
</evidence>
<evidence type="ECO:0000313" key="5">
    <source>
        <dbReference type="Proteomes" id="UP000064893"/>
    </source>
</evidence>
<dbReference type="SUPFAM" id="SSF51735">
    <property type="entry name" value="NAD(P)-binding Rossmann-fold domains"/>
    <property type="match status" value="1"/>
</dbReference>
<evidence type="ECO:0000259" key="2">
    <source>
        <dbReference type="Pfam" id="PF00725"/>
    </source>
</evidence>
<dbReference type="GO" id="GO:0006631">
    <property type="term" value="P:fatty acid metabolic process"/>
    <property type="evidence" value="ECO:0007669"/>
    <property type="project" value="InterPro"/>
</dbReference>
<dbReference type="SUPFAM" id="SSF48179">
    <property type="entry name" value="6-phosphogluconate dehydrogenase C-terminal domain-like"/>
    <property type="match status" value="1"/>
</dbReference>
<dbReference type="InterPro" id="IPR008927">
    <property type="entry name" value="6-PGluconate_DH-like_C_sf"/>
</dbReference>
<keyword evidence="5" id="KW-1185">Reference proteome</keyword>
<feature type="domain" description="3-hydroxyacyl-CoA dehydrogenase C-terminal" evidence="2">
    <location>
        <begin position="253"/>
        <end position="319"/>
    </location>
</feature>
<name>A0A0S2I1X9_9BACT</name>
<dbReference type="GO" id="GO:0008691">
    <property type="term" value="F:3-hydroxybutyryl-CoA dehydrogenase activity"/>
    <property type="evidence" value="ECO:0007669"/>
    <property type="project" value="UniProtKB-EC"/>
</dbReference>
<reference evidence="4 5" key="1">
    <citation type="submission" date="2015-11" db="EMBL/GenBank/DDBJ databases">
        <title>Description and complete genome sequence of a novel strain predominating in hypersaline microbial mats and representing a new family of the Bacteriodetes phylum.</title>
        <authorList>
            <person name="Spring S."/>
            <person name="Bunk B."/>
            <person name="Sproer C."/>
            <person name="Klenk H.-P."/>
        </authorList>
    </citation>
    <scope>NUCLEOTIDE SEQUENCE [LARGE SCALE GENOMIC DNA]</scope>
    <source>
        <strain evidence="4 5">L21-Spi-D4</strain>
    </source>
</reference>
<dbReference type="OrthoDB" id="9771883at2"/>
<dbReference type="PANTHER" id="PTHR48075:SF5">
    <property type="entry name" value="3-HYDROXYBUTYRYL-COA DEHYDROGENASE"/>
    <property type="match status" value="1"/>
</dbReference>
<dbReference type="Pfam" id="PF02737">
    <property type="entry name" value="3HCDH_N"/>
    <property type="match status" value="1"/>
</dbReference>
<dbReference type="InterPro" id="IPR006176">
    <property type="entry name" value="3-OHacyl-CoA_DH_NAD-bd"/>
</dbReference>
<dbReference type="Proteomes" id="UP000064893">
    <property type="component" value="Chromosome"/>
</dbReference>
<dbReference type="PANTHER" id="PTHR48075">
    <property type="entry name" value="3-HYDROXYACYL-COA DEHYDROGENASE FAMILY PROTEIN"/>
    <property type="match status" value="1"/>
</dbReference>
<evidence type="ECO:0000256" key="1">
    <source>
        <dbReference type="ARBA" id="ARBA00023002"/>
    </source>
</evidence>
<protein>
    <submittedName>
        <fullName evidence="4">Putative 3-hydroxybutyryl-CoA dehydrogenase</fullName>
        <ecNumber evidence="4">1.1.1.157</ecNumber>
    </submittedName>
</protein>
<dbReference type="AlphaFoldDB" id="A0A0S2I1X9"/>
<accession>A0A0S2I1X9</accession>
<proteinExistence type="predicted"/>
<dbReference type="RefSeq" id="WP_057953627.1">
    <property type="nucleotide sequence ID" value="NZ_CP013118.1"/>
</dbReference>
<dbReference type="Pfam" id="PF00725">
    <property type="entry name" value="3HCDH"/>
    <property type="match status" value="1"/>
</dbReference>